<dbReference type="RefSeq" id="WP_275110423.1">
    <property type="nucleotide sequence ID" value="NZ_JAKJSC010000002.1"/>
</dbReference>
<protein>
    <submittedName>
        <fullName evidence="2">ROK family protein</fullName>
    </submittedName>
</protein>
<dbReference type="InterPro" id="IPR043129">
    <property type="entry name" value="ATPase_NBD"/>
</dbReference>
<dbReference type="Pfam" id="PF00480">
    <property type="entry name" value="ROK"/>
    <property type="match status" value="1"/>
</dbReference>
<evidence type="ECO:0000313" key="2">
    <source>
        <dbReference type="EMBL" id="MDE5419094.1"/>
    </source>
</evidence>
<dbReference type="PANTHER" id="PTHR18964">
    <property type="entry name" value="ROK (REPRESSOR, ORF, KINASE) FAMILY"/>
    <property type="match status" value="1"/>
</dbReference>
<proteinExistence type="inferred from homology"/>
<dbReference type="EMBL" id="JAKJSC010000002">
    <property type="protein sequence ID" value="MDE5419094.1"/>
    <property type="molecule type" value="Genomic_DNA"/>
</dbReference>
<organism evidence="2 3">
    <name type="scientific">Paralabilibaculum antarcticum</name>
    <dbReference type="NCBI Taxonomy" id="2912572"/>
    <lineage>
        <taxon>Bacteria</taxon>
        <taxon>Pseudomonadati</taxon>
        <taxon>Bacteroidota</taxon>
        <taxon>Bacteroidia</taxon>
        <taxon>Marinilabiliales</taxon>
        <taxon>Marinifilaceae</taxon>
        <taxon>Paralabilibaculum</taxon>
    </lineage>
</organism>
<gene>
    <name evidence="2" type="ORF">L3049_13895</name>
</gene>
<sequence length="310" mass="33022">MKKYAIGTDVGGSHISCALVDLEKGELVEGTNSEGDVDNKADEDTILKGWADVLSKSLKSINKDELAGIGFGMPGPFEYANGIGRFAQVDKYESLNGVDVASKLKVLLGLDDSTPLRFMNDASAFAVGEAWLGSAADAVKNMSITLGTGFGSAFVDAGIPVVEGDSVPEMGCVWHLPYANGIADDSFSTRWFIKRYKEETGLEVSGARPIAEAATTNPKAADIFTQYGNNMGEFLGPWLKKFDAKVLVIGGNVTGAYNLFGPAFEAALKLQGVNTRITLSSLKEDAAIIGSARMLNSDYWNTIKPIIPLM</sequence>
<dbReference type="PANTHER" id="PTHR18964:SF149">
    <property type="entry name" value="BIFUNCTIONAL UDP-N-ACETYLGLUCOSAMINE 2-EPIMERASE_N-ACETYLMANNOSAMINE KINASE"/>
    <property type="match status" value="1"/>
</dbReference>
<keyword evidence="3" id="KW-1185">Reference proteome</keyword>
<evidence type="ECO:0000313" key="3">
    <source>
        <dbReference type="Proteomes" id="UP001528920"/>
    </source>
</evidence>
<dbReference type="SUPFAM" id="SSF53067">
    <property type="entry name" value="Actin-like ATPase domain"/>
    <property type="match status" value="1"/>
</dbReference>
<comment type="similarity">
    <text evidence="1">Belongs to the ROK (NagC/XylR) family.</text>
</comment>
<dbReference type="Gene3D" id="3.30.420.40">
    <property type="match status" value="2"/>
</dbReference>
<dbReference type="Proteomes" id="UP001528920">
    <property type="component" value="Unassembled WGS sequence"/>
</dbReference>
<comment type="caution">
    <text evidence="2">The sequence shown here is derived from an EMBL/GenBank/DDBJ whole genome shotgun (WGS) entry which is preliminary data.</text>
</comment>
<reference evidence="2 3" key="1">
    <citation type="submission" date="2022-01" db="EMBL/GenBank/DDBJ databases">
        <title>Labilibaculum sp. nov, a marine bacterium isolated from Antarctica.</title>
        <authorList>
            <person name="Dai W."/>
        </authorList>
    </citation>
    <scope>NUCLEOTIDE SEQUENCE [LARGE SCALE GENOMIC DNA]</scope>
    <source>
        <strain evidence="2 3">DW002</strain>
    </source>
</reference>
<name>A0ABT5VUJ8_9BACT</name>
<accession>A0ABT5VUJ8</accession>
<dbReference type="InterPro" id="IPR000600">
    <property type="entry name" value="ROK"/>
</dbReference>
<evidence type="ECO:0000256" key="1">
    <source>
        <dbReference type="ARBA" id="ARBA00006479"/>
    </source>
</evidence>